<organism evidence="4">
    <name type="scientific">Drosophila grimshawi</name>
    <name type="common">Hawaiian fruit fly</name>
    <name type="synonym">Idiomyia grimshawi</name>
    <dbReference type="NCBI Taxonomy" id="7222"/>
    <lineage>
        <taxon>Eukaryota</taxon>
        <taxon>Metazoa</taxon>
        <taxon>Ecdysozoa</taxon>
        <taxon>Arthropoda</taxon>
        <taxon>Hexapoda</taxon>
        <taxon>Insecta</taxon>
        <taxon>Pterygota</taxon>
        <taxon>Neoptera</taxon>
        <taxon>Endopterygota</taxon>
        <taxon>Diptera</taxon>
        <taxon>Brachycera</taxon>
        <taxon>Muscomorpha</taxon>
        <taxon>Ephydroidea</taxon>
        <taxon>Drosophilidae</taxon>
        <taxon>Drosophila</taxon>
        <taxon>Hawaiian Drosophila</taxon>
    </lineage>
</organism>
<keyword evidence="1" id="KW-0677">Repeat</keyword>
<evidence type="ECO:0000259" key="2">
    <source>
        <dbReference type="Pfam" id="PF13854"/>
    </source>
</evidence>
<dbReference type="InterPro" id="IPR043536">
    <property type="entry name" value="HCF1/2"/>
</dbReference>
<feature type="domain" description="Host cell factor Kelch-repeats" evidence="2">
    <location>
        <begin position="264"/>
        <end position="366"/>
    </location>
</feature>
<dbReference type="AlphaFoldDB" id="B4K118"/>
<protein>
    <submittedName>
        <fullName evidence="3">GH19657</fullName>
    </submittedName>
</protein>
<sequence>MKEINKVQDVMPRNHILPGKTAGHELQTAYKLLAAHGIFKDEMIIIKAKIPLYLNQESAIFKIIPIPFIGNSQKMIPAVAANYMIYNTALNTFHLMSDADLNKCRWENEETRVCQGNWAWKDAEENFCETTPMRPHSKMLCSMDEYKEQSFWIKLGAHNRWLFKTFENTSGQIQCSDSHHQLVRLPKVGILDLTEGCSLRLKGVTLQAPQSIHTSFKVNFSTHFIKEADDEAPFELTPIGTLTINNTKELQKLHEKIQYLNDHKVHLVTNQWYVPVLKRDVPNGCAAYGFVVEGTLMFVFSGMIEYGKYPNELYELQAIKLGLRKMYPETPDNGVTPCPPLGHSFTMVGEKIFLSGGLGNESDDPKK</sequence>
<dbReference type="GO" id="GO:0035097">
    <property type="term" value="C:histone methyltransferase complex"/>
    <property type="evidence" value="ECO:0007669"/>
    <property type="project" value="TreeGrafter"/>
</dbReference>
<dbReference type="EMBL" id="CH916686">
    <property type="protein sequence ID" value="EDW04657.1"/>
    <property type="molecule type" value="Genomic_DNA"/>
</dbReference>
<gene>
    <name evidence="3" type="primary">Dgri\GH19657</name>
    <name evidence="3" type="ORF">Dgri_GH19657</name>
</gene>
<accession>B4K118</accession>
<dbReference type="InterPro" id="IPR059124">
    <property type="entry name" value="Kelch_HCF"/>
</dbReference>
<name>B4K118_DROGR</name>
<dbReference type="OrthoDB" id="10001928at2759"/>
<dbReference type="STRING" id="7222.B4K118"/>
<evidence type="ECO:0000256" key="1">
    <source>
        <dbReference type="ARBA" id="ARBA00022737"/>
    </source>
</evidence>
<keyword evidence="4" id="KW-1185">Reference proteome</keyword>
<dbReference type="HOGENOM" id="CLU_754938_0_0_1"/>
<dbReference type="Proteomes" id="UP000001070">
    <property type="component" value="Unassembled WGS sequence"/>
</dbReference>
<evidence type="ECO:0000313" key="4">
    <source>
        <dbReference type="Proteomes" id="UP000001070"/>
    </source>
</evidence>
<dbReference type="Pfam" id="PF12259">
    <property type="entry name" value="Baculo_F"/>
    <property type="match status" value="1"/>
</dbReference>
<dbReference type="Pfam" id="PF13854">
    <property type="entry name" value="Kelch_HCF"/>
    <property type="match status" value="1"/>
</dbReference>
<dbReference type="InterPro" id="IPR022048">
    <property type="entry name" value="Envelope_fusion-like"/>
</dbReference>
<evidence type="ECO:0000313" key="3">
    <source>
        <dbReference type="EMBL" id="EDW04657.1"/>
    </source>
</evidence>
<dbReference type="InParanoid" id="B4K118"/>
<dbReference type="GO" id="GO:0003713">
    <property type="term" value="F:transcription coactivator activity"/>
    <property type="evidence" value="ECO:0007669"/>
    <property type="project" value="TreeGrafter"/>
</dbReference>
<dbReference type="PhylomeDB" id="B4K118"/>
<proteinExistence type="predicted"/>
<dbReference type="PANTHER" id="PTHR46003:SF1">
    <property type="entry name" value="HOST CELL FACTOR"/>
    <property type="match status" value="1"/>
</dbReference>
<dbReference type="SUPFAM" id="SSF117281">
    <property type="entry name" value="Kelch motif"/>
    <property type="match status" value="1"/>
</dbReference>
<dbReference type="PANTHER" id="PTHR46003">
    <property type="entry name" value="HOST CELL FACTOR"/>
    <property type="match status" value="1"/>
</dbReference>
<dbReference type="InterPro" id="IPR015915">
    <property type="entry name" value="Kelch-typ_b-propeller"/>
</dbReference>
<dbReference type="eggNOG" id="KOG4152">
    <property type="taxonomic scope" value="Eukaryota"/>
</dbReference>
<dbReference type="GO" id="GO:0006338">
    <property type="term" value="P:chromatin remodeling"/>
    <property type="evidence" value="ECO:0007669"/>
    <property type="project" value="TreeGrafter"/>
</dbReference>
<reference evidence="3 4" key="1">
    <citation type="journal article" date="2007" name="Nature">
        <title>Evolution of genes and genomes on the Drosophila phylogeny.</title>
        <authorList>
            <consortium name="Drosophila 12 Genomes Consortium"/>
            <person name="Clark A.G."/>
            <person name="Eisen M.B."/>
            <person name="Smith D.R."/>
            <person name="Bergman C.M."/>
            <person name="Oliver B."/>
            <person name="Markow T.A."/>
            <person name="Kaufman T.C."/>
            <person name="Kellis M."/>
            <person name="Gelbart W."/>
            <person name="Iyer V.N."/>
            <person name="Pollard D.A."/>
            <person name="Sackton T.B."/>
            <person name="Larracuente A.M."/>
            <person name="Singh N.D."/>
            <person name="Abad J.P."/>
            <person name="Abt D.N."/>
            <person name="Adryan B."/>
            <person name="Aguade M."/>
            <person name="Akashi H."/>
            <person name="Anderson W.W."/>
            <person name="Aquadro C.F."/>
            <person name="Ardell D.H."/>
            <person name="Arguello R."/>
            <person name="Artieri C.G."/>
            <person name="Barbash D.A."/>
            <person name="Barker D."/>
            <person name="Barsanti P."/>
            <person name="Batterham P."/>
            <person name="Batzoglou S."/>
            <person name="Begun D."/>
            <person name="Bhutkar A."/>
            <person name="Blanco E."/>
            <person name="Bosak S.A."/>
            <person name="Bradley R.K."/>
            <person name="Brand A.D."/>
            <person name="Brent M.R."/>
            <person name="Brooks A.N."/>
            <person name="Brown R.H."/>
            <person name="Butlin R.K."/>
            <person name="Caggese C."/>
            <person name="Calvi B.R."/>
            <person name="Bernardo de Carvalho A."/>
            <person name="Caspi A."/>
            <person name="Castrezana S."/>
            <person name="Celniker S.E."/>
            <person name="Chang J.L."/>
            <person name="Chapple C."/>
            <person name="Chatterji S."/>
            <person name="Chinwalla A."/>
            <person name="Civetta A."/>
            <person name="Clifton S.W."/>
            <person name="Comeron J.M."/>
            <person name="Costello J.C."/>
            <person name="Coyne J.A."/>
            <person name="Daub J."/>
            <person name="David R.G."/>
            <person name="Delcher A.L."/>
            <person name="Delehaunty K."/>
            <person name="Do C.B."/>
            <person name="Ebling H."/>
            <person name="Edwards K."/>
            <person name="Eickbush T."/>
            <person name="Evans J.D."/>
            <person name="Filipski A."/>
            <person name="Findeiss S."/>
            <person name="Freyhult E."/>
            <person name="Fulton L."/>
            <person name="Fulton R."/>
            <person name="Garcia A.C."/>
            <person name="Gardiner A."/>
            <person name="Garfield D.A."/>
            <person name="Garvin B.E."/>
            <person name="Gibson G."/>
            <person name="Gilbert D."/>
            <person name="Gnerre S."/>
            <person name="Godfrey J."/>
            <person name="Good R."/>
            <person name="Gotea V."/>
            <person name="Gravely B."/>
            <person name="Greenberg A.J."/>
            <person name="Griffiths-Jones S."/>
            <person name="Gross S."/>
            <person name="Guigo R."/>
            <person name="Gustafson E.A."/>
            <person name="Haerty W."/>
            <person name="Hahn M.W."/>
            <person name="Halligan D.L."/>
            <person name="Halpern A.L."/>
            <person name="Halter G.M."/>
            <person name="Han M.V."/>
            <person name="Heger A."/>
            <person name="Hillier L."/>
            <person name="Hinrichs A.S."/>
            <person name="Holmes I."/>
            <person name="Hoskins R.A."/>
            <person name="Hubisz M.J."/>
            <person name="Hultmark D."/>
            <person name="Huntley M.A."/>
            <person name="Jaffe D.B."/>
            <person name="Jagadeeshan S."/>
            <person name="Jeck W.R."/>
            <person name="Johnson J."/>
            <person name="Jones C.D."/>
            <person name="Jordan W.C."/>
            <person name="Karpen G.H."/>
            <person name="Kataoka E."/>
            <person name="Keightley P.D."/>
            <person name="Kheradpour P."/>
            <person name="Kirkness E.F."/>
            <person name="Koerich L.B."/>
            <person name="Kristiansen K."/>
            <person name="Kudrna D."/>
            <person name="Kulathinal R.J."/>
            <person name="Kumar S."/>
            <person name="Kwok R."/>
            <person name="Lander E."/>
            <person name="Langley C.H."/>
            <person name="Lapoint R."/>
            <person name="Lazzaro B.P."/>
            <person name="Lee S.J."/>
            <person name="Levesque L."/>
            <person name="Li R."/>
            <person name="Lin C.F."/>
            <person name="Lin M.F."/>
            <person name="Lindblad-Toh K."/>
            <person name="Llopart A."/>
            <person name="Long M."/>
            <person name="Low L."/>
            <person name="Lozovsky E."/>
            <person name="Lu J."/>
            <person name="Luo M."/>
            <person name="Machado C.A."/>
            <person name="Makalowski W."/>
            <person name="Marzo M."/>
            <person name="Matsuda M."/>
            <person name="Matzkin L."/>
            <person name="McAllister B."/>
            <person name="McBride C.S."/>
            <person name="McKernan B."/>
            <person name="McKernan K."/>
            <person name="Mendez-Lago M."/>
            <person name="Minx P."/>
            <person name="Mollenhauer M.U."/>
            <person name="Montooth K."/>
            <person name="Mount S.M."/>
            <person name="Mu X."/>
            <person name="Myers E."/>
            <person name="Negre B."/>
            <person name="Newfeld S."/>
            <person name="Nielsen R."/>
            <person name="Noor M.A."/>
            <person name="O'Grady P."/>
            <person name="Pachter L."/>
            <person name="Papaceit M."/>
            <person name="Parisi M.J."/>
            <person name="Parisi M."/>
            <person name="Parts L."/>
            <person name="Pedersen J.S."/>
            <person name="Pesole G."/>
            <person name="Phillippy A.M."/>
            <person name="Ponting C.P."/>
            <person name="Pop M."/>
            <person name="Porcelli D."/>
            <person name="Powell J.R."/>
            <person name="Prohaska S."/>
            <person name="Pruitt K."/>
            <person name="Puig M."/>
            <person name="Quesneville H."/>
            <person name="Ram K.R."/>
            <person name="Rand D."/>
            <person name="Rasmussen M.D."/>
            <person name="Reed L.K."/>
            <person name="Reenan R."/>
            <person name="Reily A."/>
            <person name="Remington K.A."/>
            <person name="Rieger T.T."/>
            <person name="Ritchie M.G."/>
            <person name="Robin C."/>
            <person name="Rogers Y.H."/>
            <person name="Rohde C."/>
            <person name="Rozas J."/>
            <person name="Rubenfield M.J."/>
            <person name="Ruiz A."/>
            <person name="Russo S."/>
            <person name="Salzberg S.L."/>
            <person name="Sanchez-Gracia A."/>
            <person name="Saranga D.J."/>
            <person name="Sato H."/>
            <person name="Schaeffer S.W."/>
            <person name="Schatz M.C."/>
            <person name="Schlenke T."/>
            <person name="Schwartz R."/>
            <person name="Segarra C."/>
            <person name="Singh R.S."/>
            <person name="Sirot L."/>
            <person name="Sirota M."/>
            <person name="Sisneros N.B."/>
            <person name="Smith C.D."/>
            <person name="Smith T.F."/>
            <person name="Spieth J."/>
            <person name="Stage D.E."/>
            <person name="Stark A."/>
            <person name="Stephan W."/>
            <person name="Strausberg R.L."/>
            <person name="Strempel S."/>
            <person name="Sturgill D."/>
            <person name="Sutton G."/>
            <person name="Sutton G.G."/>
            <person name="Tao W."/>
            <person name="Teichmann S."/>
            <person name="Tobari Y.N."/>
            <person name="Tomimura Y."/>
            <person name="Tsolas J.M."/>
            <person name="Valente V.L."/>
            <person name="Venter E."/>
            <person name="Venter J.C."/>
            <person name="Vicario S."/>
            <person name="Vieira F.G."/>
            <person name="Vilella A.J."/>
            <person name="Villasante A."/>
            <person name="Walenz B."/>
            <person name="Wang J."/>
            <person name="Wasserman M."/>
            <person name="Watts T."/>
            <person name="Wilson D."/>
            <person name="Wilson R.K."/>
            <person name="Wing R.A."/>
            <person name="Wolfner M.F."/>
            <person name="Wong A."/>
            <person name="Wong G.K."/>
            <person name="Wu C.I."/>
            <person name="Wu G."/>
            <person name="Yamamoto D."/>
            <person name="Yang H.P."/>
            <person name="Yang S.P."/>
            <person name="Yorke J.A."/>
            <person name="Yoshida K."/>
            <person name="Zdobnov E."/>
            <person name="Zhang P."/>
            <person name="Zhang Y."/>
            <person name="Zimin A.V."/>
            <person name="Baldwin J."/>
            <person name="Abdouelleil A."/>
            <person name="Abdulkadir J."/>
            <person name="Abebe A."/>
            <person name="Abera B."/>
            <person name="Abreu J."/>
            <person name="Acer S.C."/>
            <person name="Aftuck L."/>
            <person name="Alexander A."/>
            <person name="An P."/>
            <person name="Anderson E."/>
            <person name="Anderson S."/>
            <person name="Arachi H."/>
            <person name="Azer M."/>
            <person name="Bachantsang P."/>
            <person name="Barry A."/>
            <person name="Bayul T."/>
            <person name="Berlin A."/>
            <person name="Bessette D."/>
            <person name="Bloom T."/>
            <person name="Blye J."/>
            <person name="Boguslavskiy L."/>
            <person name="Bonnet C."/>
            <person name="Boukhgalter B."/>
            <person name="Bourzgui I."/>
            <person name="Brown A."/>
            <person name="Cahill P."/>
            <person name="Channer S."/>
            <person name="Cheshatsang Y."/>
            <person name="Chuda L."/>
            <person name="Citroen M."/>
            <person name="Collymore A."/>
            <person name="Cooke P."/>
            <person name="Costello M."/>
            <person name="D'Aco K."/>
            <person name="Daza R."/>
            <person name="De Haan G."/>
            <person name="DeGray S."/>
            <person name="DeMaso C."/>
            <person name="Dhargay N."/>
            <person name="Dooley K."/>
            <person name="Dooley E."/>
            <person name="Doricent M."/>
            <person name="Dorje P."/>
            <person name="Dorjee K."/>
            <person name="Dupes A."/>
            <person name="Elong R."/>
            <person name="Falk J."/>
            <person name="Farina A."/>
            <person name="Faro S."/>
            <person name="Ferguson D."/>
            <person name="Fisher S."/>
            <person name="Foley C.D."/>
            <person name="Franke A."/>
            <person name="Friedrich D."/>
            <person name="Gadbois L."/>
            <person name="Gearin G."/>
            <person name="Gearin C.R."/>
            <person name="Giannoukos G."/>
            <person name="Goode T."/>
            <person name="Graham J."/>
            <person name="Grandbois E."/>
            <person name="Grewal S."/>
            <person name="Gyaltsen K."/>
            <person name="Hafez N."/>
            <person name="Hagos B."/>
            <person name="Hall J."/>
            <person name="Henson C."/>
            <person name="Hollinger A."/>
            <person name="Honan T."/>
            <person name="Huard M.D."/>
            <person name="Hughes L."/>
            <person name="Hurhula B."/>
            <person name="Husby M.E."/>
            <person name="Kamat A."/>
            <person name="Kanga B."/>
            <person name="Kashin S."/>
            <person name="Khazanovich D."/>
            <person name="Kisner P."/>
            <person name="Lance K."/>
            <person name="Lara M."/>
            <person name="Lee W."/>
            <person name="Lennon N."/>
            <person name="Letendre F."/>
            <person name="LeVine R."/>
            <person name="Lipovsky A."/>
            <person name="Liu X."/>
            <person name="Liu J."/>
            <person name="Liu S."/>
            <person name="Lokyitsang T."/>
            <person name="Lokyitsang Y."/>
            <person name="Lubonja R."/>
            <person name="Lui A."/>
            <person name="MacDonald P."/>
            <person name="Magnisalis V."/>
            <person name="Maru K."/>
            <person name="Matthews C."/>
            <person name="McCusker W."/>
            <person name="McDonough S."/>
            <person name="Mehta T."/>
            <person name="Meldrim J."/>
            <person name="Meneus L."/>
            <person name="Mihai O."/>
            <person name="Mihalev A."/>
            <person name="Mihova T."/>
            <person name="Mittelman R."/>
            <person name="Mlenga V."/>
            <person name="Montmayeur A."/>
            <person name="Mulrain L."/>
            <person name="Navidi A."/>
            <person name="Naylor J."/>
            <person name="Negash T."/>
            <person name="Nguyen T."/>
            <person name="Nguyen N."/>
            <person name="Nicol R."/>
            <person name="Norbu C."/>
            <person name="Norbu N."/>
            <person name="Novod N."/>
            <person name="O'Neill B."/>
            <person name="Osman S."/>
            <person name="Markiewicz E."/>
            <person name="Oyono O.L."/>
            <person name="Patti C."/>
            <person name="Phunkhang P."/>
            <person name="Pierre F."/>
            <person name="Priest M."/>
            <person name="Raghuraman S."/>
            <person name="Rege F."/>
            <person name="Reyes R."/>
            <person name="Rise C."/>
            <person name="Rogov P."/>
            <person name="Ross K."/>
            <person name="Ryan E."/>
            <person name="Settipalli S."/>
            <person name="Shea T."/>
            <person name="Sherpa N."/>
            <person name="Shi L."/>
            <person name="Shih D."/>
            <person name="Sparrow T."/>
            <person name="Spaulding J."/>
            <person name="Stalker J."/>
            <person name="Stange-Thomann N."/>
            <person name="Stavropoulos S."/>
            <person name="Stone C."/>
            <person name="Strader C."/>
            <person name="Tesfaye S."/>
            <person name="Thomson T."/>
            <person name="Thoulutsang Y."/>
            <person name="Thoulutsang D."/>
            <person name="Topham K."/>
            <person name="Topping I."/>
            <person name="Tsamla T."/>
            <person name="Vassiliev H."/>
            <person name="Vo A."/>
            <person name="Wangchuk T."/>
            <person name="Wangdi T."/>
            <person name="Weiand M."/>
            <person name="Wilkinson J."/>
            <person name="Wilson A."/>
            <person name="Yadav S."/>
            <person name="Young G."/>
            <person name="Yu Q."/>
            <person name="Zembek L."/>
            <person name="Zhong D."/>
            <person name="Zimmer A."/>
            <person name="Zwirko Z."/>
            <person name="Jaffe D.B."/>
            <person name="Alvarez P."/>
            <person name="Brockman W."/>
            <person name="Butler J."/>
            <person name="Chin C."/>
            <person name="Gnerre S."/>
            <person name="Grabherr M."/>
            <person name="Kleber M."/>
            <person name="Mauceli E."/>
            <person name="MacCallum I."/>
        </authorList>
    </citation>
    <scope>NUCLEOTIDE SEQUENCE [LARGE SCALE GENOMIC DNA]</scope>
    <source>
        <strain evidence="4">Tucson 15287-2541.00</strain>
    </source>
</reference>